<organism evidence="10 11">
    <name type="scientific">Echria macrotheca</name>
    <dbReference type="NCBI Taxonomy" id="438768"/>
    <lineage>
        <taxon>Eukaryota</taxon>
        <taxon>Fungi</taxon>
        <taxon>Dikarya</taxon>
        <taxon>Ascomycota</taxon>
        <taxon>Pezizomycotina</taxon>
        <taxon>Sordariomycetes</taxon>
        <taxon>Sordariomycetidae</taxon>
        <taxon>Sordariales</taxon>
        <taxon>Schizotheciaceae</taxon>
        <taxon>Echria</taxon>
    </lineage>
</organism>
<keyword evidence="7" id="KW-1133">Transmembrane helix</keyword>
<dbReference type="AlphaFoldDB" id="A0AAJ0BDT3"/>
<dbReference type="PROSITE" id="PS50222">
    <property type="entry name" value="EF_HAND_2"/>
    <property type="match status" value="1"/>
</dbReference>
<feature type="compositionally biased region" description="Basic and acidic residues" evidence="6">
    <location>
        <begin position="428"/>
        <end position="441"/>
    </location>
</feature>
<name>A0AAJ0BDT3_9PEZI</name>
<dbReference type="CDD" id="cd02340">
    <property type="entry name" value="ZZ_NBR1_like"/>
    <property type="match status" value="1"/>
</dbReference>
<feature type="transmembrane region" description="Helical" evidence="7">
    <location>
        <begin position="15"/>
        <end position="33"/>
    </location>
</feature>
<dbReference type="GO" id="GO:0005509">
    <property type="term" value="F:calcium ion binding"/>
    <property type="evidence" value="ECO:0007669"/>
    <property type="project" value="InterPro"/>
</dbReference>
<dbReference type="InterPro" id="IPR002048">
    <property type="entry name" value="EF_hand_dom"/>
</dbReference>
<dbReference type="Proteomes" id="UP001239445">
    <property type="component" value="Unassembled WGS sequence"/>
</dbReference>
<dbReference type="Gene3D" id="1.10.238.10">
    <property type="entry name" value="EF-hand"/>
    <property type="match status" value="1"/>
</dbReference>
<reference evidence="10" key="1">
    <citation type="submission" date="2023-06" db="EMBL/GenBank/DDBJ databases">
        <title>Genome-scale phylogeny and comparative genomics of the fungal order Sordariales.</title>
        <authorList>
            <consortium name="Lawrence Berkeley National Laboratory"/>
            <person name="Hensen N."/>
            <person name="Bonometti L."/>
            <person name="Westerberg I."/>
            <person name="Brannstrom I.O."/>
            <person name="Guillou S."/>
            <person name="Cros-Aarteil S."/>
            <person name="Calhoun S."/>
            <person name="Haridas S."/>
            <person name="Kuo A."/>
            <person name="Mondo S."/>
            <person name="Pangilinan J."/>
            <person name="Riley R."/>
            <person name="Labutti K."/>
            <person name="Andreopoulos B."/>
            <person name="Lipzen A."/>
            <person name="Chen C."/>
            <person name="Yanf M."/>
            <person name="Daum C."/>
            <person name="Ng V."/>
            <person name="Clum A."/>
            <person name="Steindorff A."/>
            <person name="Ohm R."/>
            <person name="Martin F."/>
            <person name="Silar P."/>
            <person name="Natvig D."/>
            <person name="Lalanne C."/>
            <person name="Gautier V."/>
            <person name="Ament-Velasquez S.L."/>
            <person name="Kruys A."/>
            <person name="Hutchinson M.I."/>
            <person name="Powell A.J."/>
            <person name="Barry K."/>
            <person name="Miller A.N."/>
            <person name="Grigoriev I.V."/>
            <person name="Debuchy R."/>
            <person name="Gladieux P."/>
            <person name="Thoren M.H."/>
            <person name="Johannesson H."/>
        </authorList>
    </citation>
    <scope>NUCLEOTIDE SEQUENCE</scope>
    <source>
        <strain evidence="10">PSN4</strain>
    </source>
</reference>
<dbReference type="InterPro" id="IPR018247">
    <property type="entry name" value="EF_Hand_1_Ca_BS"/>
</dbReference>
<dbReference type="InterPro" id="IPR052260">
    <property type="entry name" value="Autophagy_Rcpt_SigReg"/>
</dbReference>
<evidence type="ECO:0000256" key="2">
    <source>
        <dbReference type="ARBA" id="ARBA00022771"/>
    </source>
</evidence>
<dbReference type="PANTHER" id="PTHR15090">
    <property type="entry name" value="SEQUESTOSOME 1-RELATED"/>
    <property type="match status" value="1"/>
</dbReference>
<feature type="domain" description="ZZ-type" evidence="8">
    <location>
        <begin position="149"/>
        <end position="201"/>
    </location>
</feature>
<keyword evidence="7" id="KW-0812">Transmembrane</keyword>
<keyword evidence="3" id="KW-0862">Zinc</keyword>
<dbReference type="EMBL" id="MU839834">
    <property type="protein sequence ID" value="KAK1755253.1"/>
    <property type="molecule type" value="Genomic_DNA"/>
</dbReference>
<accession>A0AAJ0BDT3</accession>
<feature type="region of interest" description="Disordered" evidence="6">
    <location>
        <begin position="413"/>
        <end position="451"/>
    </location>
</feature>
<evidence type="ECO:0000256" key="1">
    <source>
        <dbReference type="ARBA" id="ARBA00022723"/>
    </source>
</evidence>
<dbReference type="InterPro" id="IPR043145">
    <property type="entry name" value="Znf_ZZ_sf"/>
</dbReference>
<comment type="caution">
    <text evidence="10">The sequence shown here is derived from an EMBL/GenBank/DDBJ whole genome shotgun (WGS) entry which is preliminary data.</text>
</comment>
<keyword evidence="1" id="KW-0479">Metal-binding</keyword>
<sequence length="928" mass="104055">MDSSNTASTLTRHRVGVALFSVAAAASIGYAFYRRSGSELTPPDHGQPLRRSNAVRHRRGYNPNSIPEAPESHDSDGSWTSLGTPPADENADNTIRPVTDGETVAESHVMEDEWWSEPPEMANQRSGHNIVSLLFRVSEDNARRNACIHRGCQCNACGVVPIRGVRYRCANCSDFDLCETCESQGLHFKTHIFYKIKVPAPRLGARQMQPVLYPGDPENCRPSLPRQLLTRLSKETGYERPELDALWEQWTFMANTEWREDPDNLNLAMDRQTFERYLVPSGGSKQGIPNLLNDRIFAFYDTNNDDLIGFSEFLHATSYRKRKDRLRKLFEGYDVDRDGFVDRRDFLRLFRAYYVLFKQMHRDITEGLDEQALNSSEAQRLITSRQPLSSHFGREERIPFPDPDRPLEGKVVNSNNGDVHISDGSNRAVKEDRSDTADRESMLSSLFSKATRRGDSTDTRFLHAILNPTTHLNELQALLAGDPRNGDEVLVVLNEVDGAQDESSSGQEDDSGGALDDRAQGQSGEPWLQDASPHVGRVDSTSQGENGGTEAQWPGTQRAFPATSSRRTRANARRRLLDRWRDRRFYLDEEEGGLAPEGWKDEYDVLARLDGNAESSKSAQPPISPRSRSSSKVRFAEDTDDYEVRSNPSTSSRSIPERWGGMDIPDAERDAGKEVFYQVIQQAFNEILDILFKAKEDLAVQAAETKDLRDKHRPLFQSIDIQEDVKDPARPSVVVDSNRPVSERSLPELLAISGYTVESPRQDWGTDSACWSNTDTKVEEPRAEEGVVEEGENADDLYRDPTMPQFRPNSASQSEHGAAGSFGGAKAAKSEDLEKESISTSKGKTVKVTTGPAKGDKSGESSSLPTPIPAEMLIKWKKLDDAEQEAKARGGWGKLSFEEFEEIYRSEESTGNRLDYLGTWVDFCIPFY</sequence>
<keyword evidence="11" id="KW-1185">Reference proteome</keyword>
<dbReference type="PROSITE" id="PS00018">
    <property type="entry name" value="EF_HAND_1"/>
    <property type="match status" value="1"/>
</dbReference>
<evidence type="ECO:0000256" key="3">
    <source>
        <dbReference type="ARBA" id="ARBA00022833"/>
    </source>
</evidence>
<feature type="region of interest" description="Disordered" evidence="6">
    <location>
        <begin position="613"/>
        <end position="666"/>
    </location>
</feature>
<dbReference type="Gene3D" id="3.30.60.90">
    <property type="match status" value="1"/>
</dbReference>
<feature type="compositionally biased region" description="Acidic residues" evidence="6">
    <location>
        <begin position="786"/>
        <end position="795"/>
    </location>
</feature>
<dbReference type="GO" id="GO:0008270">
    <property type="term" value="F:zinc ion binding"/>
    <property type="evidence" value="ECO:0007669"/>
    <property type="project" value="UniProtKB-KW"/>
</dbReference>
<evidence type="ECO:0000313" key="10">
    <source>
        <dbReference type="EMBL" id="KAK1755253.1"/>
    </source>
</evidence>
<proteinExistence type="predicted"/>
<feature type="region of interest" description="Disordered" evidence="6">
    <location>
        <begin position="38"/>
        <end position="99"/>
    </location>
</feature>
<evidence type="ECO:0000256" key="5">
    <source>
        <dbReference type="PROSITE-ProRule" id="PRU00228"/>
    </source>
</evidence>
<keyword evidence="4" id="KW-0106">Calcium</keyword>
<dbReference type="Pfam" id="PF00569">
    <property type="entry name" value="ZZ"/>
    <property type="match status" value="1"/>
</dbReference>
<feature type="region of interest" description="Disordered" evidence="6">
    <location>
        <begin position="498"/>
        <end position="571"/>
    </location>
</feature>
<dbReference type="InterPro" id="IPR011992">
    <property type="entry name" value="EF-hand-dom_pair"/>
</dbReference>
<dbReference type="SMART" id="SM00291">
    <property type="entry name" value="ZnF_ZZ"/>
    <property type="match status" value="1"/>
</dbReference>
<feature type="compositionally biased region" description="Low complexity" evidence="6">
    <location>
        <begin position="839"/>
        <end position="851"/>
    </location>
</feature>
<dbReference type="SUPFAM" id="SSF47473">
    <property type="entry name" value="EF-hand"/>
    <property type="match status" value="1"/>
</dbReference>
<feature type="compositionally biased region" description="Basic and acidic residues" evidence="6">
    <location>
        <begin position="776"/>
        <end position="785"/>
    </location>
</feature>
<evidence type="ECO:0000259" key="8">
    <source>
        <dbReference type="PROSITE" id="PS50135"/>
    </source>
</evidence>
<protein>
    <submittedName>
        <fullName evidence="10">Protein ref(2)P</fullName>
    </submittedName>
</protein>
<evidence type="ECO:0000256" key="6">
    <source>
        <dbReference type="SAM" id="MobiDB-lite"/>
    </source>
</evidence>
<dbReference type="CDD" id="cd00051">
    <property type="entry name" value="EFh"/>
    <property type="match status" value="1"/>
</dbReference>
<keyword evidence="2 5" id="KW-0863">Zinc-finger</keyword>
<evidence type="ECO:0000259" key="9">
    <source>
        <dbReference type="PROSITE" id="PS50222"/>
    </source>
</evidence>
<dbReference type="PROSITE" id="PS50135">
    <property type="entry name" value="ZF_ZZ_2"/>
    <property type="match status" value="1"/>
</dbReference>
<evidence type="ECO:0000256" key="7">
    <source>
        <dbReference type="SAM" id="Phobius"/>
    </source>
</evidence>
<feature type="region of interest" description="Disordered" evidence="6">
    <location>
        <begin position="766"/>
        <end position="867"/>
    </location>
</feature>
<feature type="domain" description="EF-hand" evidence="9">
    <location>
        <begin position="321"/>
        <end position="356"/>
    </location>
</feature>
<keyword evidence="7" id="KW-0472">Membrane</keyword>
<evidence type="ECO:0000313" key="11">
    <source>
        <dbReference type="Proteomes" id="UP001239445"/>
    </source>
</evidence>
<evidence type="ECO:0000256" key="4">
    <source>
        <dbReference type="ARBA" id="ARBA00022837"/>
    </source>
</evidence>
<dbReference type="SMART" id="SM00054">
    <property type="entry name" value="EFh"/>
    <property type="match status" value="2"/>
</dbReference>
<feature type="compositionally biased region" description="Basic and acidic residues" evidence="6">
    <location>
        <begin position="828"/>
        <end position="837"/>
    </location>
</feature>
<dbReference type="PROSITE" id="PS01357">
    <property type="entry name" value="ZF_ZZ_1"/>
    <property type="match status" value="1"/>
</dbReference>
<dbReference type="InterPro" id="IPR000433">
    <property type="entry name" value="Znf_ZZ"/>
</dbReference>
<dbReference type="SUPFAM" id="SSF57850">
    <property type="entry name" value="RING/U-box"/>
    <property type="match status" value="1"/>
</dbReference>
<gene>
    <name evidence="10" type="ORF">QBC47DRAFT_383199</name>
</gene>